<evidence type="ECO:0000313" key="2">
    <source>
        <dbReference type="EMBL" id="MFD2832009.1"/>
    </source>
</evidence>
<dbReference type="RefSeq" id="WP_251739588.1">
    <property type="nucleotide sequence ID" value="NZ_JBHUOJ010000004.1"/>
</dbReference>
<dbReference type="EMBL" id="JBHUOJ010000004">
    <property type="protein sequence ID" value="MFD2832009.1"/>
    <property type="molecule type" value="Genomic_DNA"/>
</dbReference>
<proteinExistence type="predicted"/>
<organism evidence="2 3">
    <name type="scientific">Christiangramia antarctica</name>
    <dbReference type="NCBI Taxonomy" id="2058158"/>
    <lineage>
        <taxon>Bacteria</taxon>
        <taxon>Pseudomonadati</taxon>
        <taxon>Bacteroidota</taxon>
        <taxon>Flavobacteriia</taxon>
        <taxon>Flavobacteriales</taxon>
        <taxon>Flavobacteriaceae</taxon>
        <taxon>Christiangramia</taxon>
    </lineage>
</organism>
<keyword evidence="1" id="KW-0472">Membrane</keyword>
<feature type="transmembrane region" description="Helical" evidence="1">
    <location>
        <begin position="12"/>
        <end position="36"/>
    </location>
</feature>
<sequence length="253" mass="28192">MDLSDVSTQPNAIFVSFIKGYILKILKISVLLFLILQYVSCSYDIRIEADRRIQVVGEINSTLDNISVYSIAGNQAGSYSQEEGHLLGRGMSKNGSFDFVSLKPENAGISILINPPGFDNYTNTISTTFINVQPQNRLRIINIPEISLPELASVQVNFINISGAAAIAYQIAFLPPVNEYAYTNTGELEVSGDFFNRVNLRSNSLENSDSYIEDRIKSLVGTKVEIIYSVDEGEELTESFIIEDQNVLYEIEY</sequence>
<dbReference type="Proteomes" id="UP001597438">
    <property type="component" value="Unassembled WGS sequence"/>
</dbReference>
<gene>
    <name evidence="2" type="ORF">ACFSYS_01830</name>
</gene>
<evidence type="ECO:0000256" key="1">
    <source>
        <dbReference type="SAM" id="Phobius"/>
    </source>
</evidence>
<comment type="caution">
    <text evidence="2">The sequence shown here is derived from an EMBL/GenBank/DDBJ whole genome shotgun (WGS) entry which is preliminary data.</text>
</comment>
<keyword evidence="3" id="KW-1185">Reference proteome</keyword>
<evidence type="ECO:0000313" key="3">
    <source>
        <dbReference type="Proteomes" id="UP001597438"/>
    </source>
</evidence>
<name>A0ABW5X0Y4_9FLAO</name>
<reference evidence="3" key="1">
    <citation type="journal article" date="2019" name="Int. J. Syst. Evol. Microbiol.">
        <title>The Global Catalogue of Microorganisms (GCM) 10K type strain sequencing project: providing services to taxonomists for standard genome sequencing and annotation.</title>
        <authorList>
            <consortium name="The Broad Institute Genomics Platform"/>
            <consortium name="The Broad Institute Genome Sequencing Center for Infectious Disease"/>
            <person name="Wu L."/>
            <person name="Ma J."/>
        </authorList>
    </citation>
    <scope>NUCLEOTIDE SEQUENCE [LARGE SCALE GENOMIC DNA]</scope>
    <source>
        <strain evidence="3">KCTC 52925</strain>
    </source>
</reference>
<keyword evidence="1" id="KW-1133">Transmembrane helix</keyword>
<accession>A0ABW5X0Y4</accession>
<keyword evidence="1" id="KW-0812">Transmembrane</keyword>
<protein>
    <submittedName>
        <fullName evidence="2">Uncharacterized protein</fullName>
    </submittedName>
</protein>